<name>A0A0B3SXN5_9RHOB</name>
<dbReference type="EMBL" id="JSUQ01000001">
    <property type="protein sequence ID" value="KHQ55179.1"/>
    <property type="molecule type" value="Genomic_DNA"/>
</dbReference>
<dbReference type="AlphaFoldDB" id="A0A0B3SXN5"/>
<organism evidence="1 2">
    <name type="scientific">Mameliella alba</name>
    <dbReference type="NCBI Taxonomy" id="561184"/>
    <lineage>
        <taxon>Bacteria</taxon>
        <taxon>Pseudomonadati</taxon>
        <taxon>Pseudomonadota</taxon>
        <taxon>Alphaproteobacteria</taxon>
        <taxon>Rhodobacterales</taxon>
        <taxon>Roseobacteraceae</taxon>
        <taxon>Mameliella</taxon>
    </lineage>
</organism>
<dbReference type="Proteomes" id="UP000030960">
    <property type="component" value="Unassembled WGS sequence"/>
</dbReference>
<protein>
    <submittedName>
        <fullName evidence="1">Uncharacterized protein</fullName>
    </submittedName>
</protein>
<comment type="caution">
    <text evidence="1">The sequence shown here is derived from an EMBL/GenBank/DDBJ whole genome shotgun (WGS) entry which is preliminary data.</text>
</comment>
<gene>
    <name evidence="1" type="ORF">OA50_00215</name>
</gene>
<accession>A0A0B3SXN5</accession>
<sequence>MTIFLEQPDTEFRPHVMRAAIEKARAMSAPKTQER</sequence>
<evidence type="ECO:0000313" key="2">
    <source>
        <dbReference type="Proteomes" id="UP000030960"/>
    </source>
</evidence>
<keyword evidence="2" id="KW-1185">Reference proteome</keyword>
<reference evidence="1 2" key="1">
    <citation type="submission" date="2014-10" db="EMBL/GenBank/DDBJ databases">
        <title>Genome sequence of Ponticoccus sp. strain UMTAT08 isolated from clonal culture of toxic dinoflagellate Alexandrium tamiyavanichii.</title>
        <authorList>
            <person name="Gan H.Y."/>
            <person name="Muhd D.-D."/>
            <person name="Mohd Noor M.E."/>
            <person name="Yeong Y.S."/>
            <person name="Usup G."/>
        </authorList>
    </citation>
    <scope>NUCLEOTIDE SEQUENCE [LARGE SCALE GENOMIC DNA]</scope>
    <source>
        <strain evidence="1 2">UMTAT08</strain>
    </source>
</reference>
<proteinExistence type="predicted"/>
<evidence type="ECO:0000313" key="1">
    <source>
        <dbReference type="EMBL" id="KHQ55179.1"/>
    </source>
</evidence>